<feature type="chain" id="PRO_5012444055" evidence="6">
    <location>
        <begin position="23"/>
        <end position="190"/>
    </location>
</feature>
<dbReference type="OrthoDB" id="8115790at2"/>
<dbReference type="SUPFAM" id="SSF47175">
    <property type="entry name" value="Cytochromes"/>
    <property type="match status" value="1"/>
</dbReference>
<sequence>MTLFKLTTGAALASMIAVTALAHGGATGIVKERMDGMSAMKDAMKTLTPMMQGKTPYDAATVRRAAETIGRHAGDSMTRLFPEGSDGMPSEAKPAIWQDWDAFAELAEQLQTYAEGLALAADNGLMMAGAGQGSGMMSGSGMMGGASMMGGGAMMGGTPGRAELSEMPADGVFMMLGQTCSACHTRFRSE</sequence>
<dbReference type="EMBL" id="FXYG01000001">
    <property type="protein sequence ID" value="SMX36652.1"/>
    <property type="molecule type" value="Genomic_DNA"/>
</dbReference>
<dbReference type="AlphaFoldDB" id="A0A238K3H4"/>
<organism evidence="7 8">
    <name type="scientific">Ruegeria arenilitoris</name>
    <dbReference type="NCBI Taxonomy" id="1173585"/>
    <lineage>
        <taxon>Bacteria</taxon>
        <taxon>Pseudomonadati</taxon>
        <taxon>Pseudomonadota</taxon>
        <taxon>Alphaproteobacteria</taxon>
        <taxon>Rhodobacterales</taxon>
        <taxon>Roseobacteraceae</taxon>
        <taxon>Ruegeria</taxon>
    </lineage>
</organism>
<dbReference type="InterPro" id="IPR010980">
    <property type="entry name" value="Cyt_c/b562"/>
</dbReference>
<keyword evidence="5" id="KW-0408">Iron</keyword>
<keyword evidence="4" id="KW-0249">Electron transport</keyword>
<dbReference type="Pfam" id="PF01322">
    <property type="entry name" value="Cytochrom_C_2"/>
    <property type="match status" value="1"/>
</dbReference>
<proteinExistence type="predicted"/>
<keyword evidence="8" id="KW-1185">Reference proteome</keyword>
<dbReference type="PIRSF" id="PIRSF000027">
    <property type="entry name" value="Cytc_c_prime"/>
    <property type="match status" value="1"/>
</dbReference>
<protein>
    <submittedName>
        <fullName evidence="7">Cytochrome c-556</fullName>
    </submittedName>
</protein>
<dbReference type="Proteomes" id="UP000202485">
    <property type="component" value="Unassembled WGS sequence"/>
</dbReference>
<keyword evidence="3" id="KW-0479">Metal-binding</keyword>
<dbReference type="GO" id="GO:0009055">
    <property type="term" value="F:electron transfer activity"/>
    <property type="evidence" value="ECO:0007669"/>
    <property type="project" value="InterPro"/>
</dbReference>
<evidence type="ECO:0000313" key="8">
    <source>
        <dbReference type="Proteomes" id="UP000202485"/>
    </source>
</evidence>
<dbReference type="GO" id="GO:0020037">
    <property type="term" value="F:heme binding"/>
    <property type="evidence" value="ECO:0007669"/>
    <property type="project" value="InterPro"/>
</dbReference>
<dbReference type="PROSITE" id="PS51009">
    <property type="entry name" value="CYTCII"/>
    <property type="match status" value="1"/>
</dbReference>
<keyword evidence="1" id="KW-0813">Transport</keyword>
<evidence type="ECO:0000256" key="2">
    <source>
        <dbReference type="ARBA" id="ARBA00022617"/>
    </source>
</evidence>
<dbReference type="GO" id="GO:0042597">
    <property type="term" value="C:periplasmic space"/>
    <property type="evidence" value="ECO:0007669"/>
    <property type="project" value="InterPro"/>
</dbReference>
<dbReference type="InterPro" id="IPR002321">
    <property type="entry name" value="Cyt_c_II"/>
</dbReference>
<dbReference type="GO" id="GO:0005506">
    <property type="term" value="F:iron ion binding"/>
    <property type="evidence" value="ECO:0007669"/>
    <property type="project" value="InterPro"/>
</dbReference>
<evidence type="ECO:0000313" key="7">
    <source>
        <dbReference type="EMBL" id="SMX36652.1"/>
    </source>
</evidence>
<dbReference type="Gene3D" id="1.20.120.10">
    <property type="entry name" value="Cytochrome c/b562"/>
    <property type="match status" value="1"/>
</dbReference>
<evidence type="ECO:0000256" key="5">
    <source>
        <dbReference type="ARBA" id="ARBA00023004"/>
    </source>
</evidence>
<accession>A0A238K3H4</accession>
<feature type="signal peptide" evidence="6">
    <location>
        <begin position="1"/>
        <end position="22"/>
    </location>
</feature>
<gene>
    <name evidence="7" type="ORF">RUA8715_01478</name>
</gene>
<evidence type="ECO:0000256" key="6">
    <source>
        <dbReference type="SAM" id="SignalP"/>
    </source>
</evidence>
<evidence type="ECO:0000256" key="1">
    <source>
        <dbReference type="ARBA" id="ARBA00022448"/>
    </source>
</evidence>
<dbReference type="RefSeq" id="WP_093962899.1">
    <property type="nucleotide sequence ID" value="NZ_FXYG01000001.1"/>
</dbReference>
<name>A0A238K3H4_9RHOB</name>
<evidence type="ECO:0000256" key="4">
    <source>
        <dbReference type="ARBA" id="ARBA00022982"/>
    </source>
</evidence>
<evidence type="ECO:0000256" key="3">
    <source>
        <dbReference type="ARBA" id="ARBA00022723"/>
    </source>
</evidence>
<reference evidence="8" key="1">
    <citation type="submission" date="2017-05" db="EMBL/GenBank/DDBJ databases">
        <authorList>
            <person name="Rodrigo-Torres L."/>
            <person name="Arahal R. D."/>
            <person name="Lucena T."/>
        </authorList>
    </citation>
    <scope>NUCLEOTIDE SEQUENCE [LARGE SCALE GENOMIC DNA]</scope>
    <source>
        <strain evidence="8">CECT 8715</strain>
    </source>
</reference>
<dbReference type="GO" id="GO:0022900">
    <property type="term" value="P:electron transport chain"/>
    <property type="evidence" value="ECO:0007669"/>
    <property type="project" value="InterPro"/>
</dbReference>
<keyword evidence="2" id="KW-0349">Heme</keyword>
<dbReference type="InterPro" id="IPR012127">
    <property type="entry name" value="Cyt_c_prime"/>
</dbReference>
<keyword evidence="6" id="KW-0732">Signal</keyword>